<sequence>MAHTTQSRPQVGGLLTIILELVVSIAGYYCLRAFGIGVIWSLAIPGIVVGLIALGSTIRRRKLDATGILVLLELAATLALSLSTGDVRIAACRQPLYVLLGGVFCLCTLLAARPLTATFIGSAATFGDPVRAKAFELAWQESPDYRRAQRAMTFAVGSIMVIDSGLRVLVIYLFPASRIDLSLLLSNGAGIVMFVLIGFVARAMVMPARRIVLDYVDRLKAEAEAEAEAGRP</sequence>
<comment type="caution">
    <text evidence="2">The sequence shown here is derived from an EMBL/GenBank/DDBJ whole genome shotgun (WGS) entry which is preliminary data.</text>
</comment>
<keyword evidence="1" id="KW-1133">Transmembrane helix</keyword>
<proteinExistence type="predicted"/>
<keyword evidence="3" id="KW-1185">Reference proteome</keyword>
<feature type="transmembrane region" description="Helical" evidence="1">
    <location>
        <begin position="95"/>
        <end position="112"/>
    </location>
</feature>
<evidence type="ECO:0000313" key="2">
    <source>
        <dbReference type="EMBL" id="GAA2775017.1"/>
    </source>
</evidence>
<name>A0ABP6HI29_9ACTN</name>
<keyword evidence="1" id="KW-0472">Membrane</keyword>
<dbReference type="EMBL" id="BAAAVM010000119">
    <property type="protein sequence ID" value="GAA2775017.1"/>
    <property type="molecule type" value="Genomic_DNA"/>
</dbReference>
<evidence type="ECO:0000313" key="3">
    <source>
        <dbReference type="Proteomes" id="UP001500893"/>
    </source>
</evidence>
<reference evidence="3" key="1">
    <citation type="journal article" date="2019" name="Int. J. Syst. Evol. Microbiol.">
        <title>The Global Catalogue of Microorganisms (GCM) 10K type strain sequencing project: providing services to taxonomists for standard genome sequencing and annotation.</title>
        <authorList>
            <consortium name="The Broad Institute Genomics Platform"/>
            <consortium name="The Broad Institute Genome Sequencing Center for Infectious Disease"/>
            <person name="Wu L."/>
            <person name="Ma J."/>
        </authorList>
    </citation>
    <scope>NUCLEOTIDE SEQUENCE [LARGE SCALE GENOMIC DNA]</scope>
    <source>
        <strain evidence="3">JCM 11574</strain>
    </source>
</reference>
<feature type="transmembrane region" description="Helical" evidence="1">
    <location>
        <begin position="66"/>
        <end position="83"/>
    </location>
</feature>
<accession>A0ABP6HI29</accession>
<feature type="transmembrane region" description="Helical" evidence="1">
    <location>
        <begin position="181"/>
        <end position="201"/>
    </location>
</feature>
<organism evidence="2 3">
    <name type="scientific">Streptomyces rameus</name>
    <dbReference type="NCBI Taxonomy" id="68261"/>
    <lineage>
        <taxon>Bacteria</taxon>
        <taxon>Bacillati</taxon>
        <taxon>Actinomycetota</taxon>
        <taxon>Actinomycetes</taxon>
        <taxon>Kitasatosporales</taxon>
        <taxon>Streptomycetaceae</taxon>
        <taxon>Streptomyces</taxon>
    </lineage>
</organism>
<keyword evidence="1" id="KW-0812">Transmembrane</keyword>
<dbReference type="NCBIfam" id="NF041646">
    <property type="entry name" value="VC0807_fam"/>
    <property type="match status" value="1"/>
</dbReference>
<evidence type="ECO:0000256" key="1">
    <source>
        <dbReference type="SAM" id="Phobius"/>
    </source>
</evidence>
<gene>
    <name evidence="2" type="ORF">GCM10010521_61870</name>
</gene>
<evidence type="ECO:0008006" key="4">
    <source>
        <dbReference type="Google" id="ProtNLM"/>
    </source>
</evidence>
<protein>
    <recommendedName>
        <fullName evidence="4">Intracellular septation protein A</fullName>
    </recommendedName>
</protein>
<dbReference type="Proteomes" id="UP001500893">
    <property type="component" value="Unassembled WGS sequence"/>
</dbReference>
<dbReference type="RefSeq" id="WP_345058194.1">
    <property type="nucleotide sequence ID" value="NZ_BAAAVM010000119.1"/>
</dbReference>
<feature type="transmembrane region" description="Helical" evidence="1">
    <location>
        <begin position="12"/>
        <end position="29"/>
    </location>
</feature>
<feature type="transmembrane region" description="Helical" evidence="1">
    <location>
        <begin position="35"/>
        <end position="54"/>
    </location>
</feature>
<feature type="transmembrane region" description="Helical" evidence="1">
    <location>
        <begin position="154"/>
        <end position="175"/>
    </location>
</feature>